<dbReference type="Pfam" id="PF25270">
    <property type="entry name" value="Khk"/>
    <property type="match status" value="1"/>
</dbReference>
<dbReference type="PANTHER" id="PTHR34293">
    <property type="entry name" value="HTH-TYPE TRANSCRIPTIONAL REGULATOR TRMBL2"/>
    <property type="match status" value="1"/>
</dbReference>
<evidence type="ECO:0000313" key="5">
    <source>
        <dbReference type="Proteomes" id="UP000183275"/>
    </source>
</evidence>
<reference evidence="5" key="1">
    <citation type="submission" date="2016-10" db="EMBL/GenBank/DDBJ databases">
        <authorList>
            <person name="Varghese N."/>
        </authorList>
    </citation>
    <scope>NUCLEOTIDE SEQUENCE [LARGE SCALE GENOMIC DNA]</scope>
    <source>
        <strain evidence="5">CGMCC 1.12284</strain>
    </source>
</reference>
<protein>
    <submittedName>
        <fullName evidence="4">Sugar-specific transcriptional regulator TrmB</fullName>
    </submittedName>
</protein>
<accession>A0A1I0P9B5</accession>
<dbReference type="RefSeq" id="WP_083402520.1">
    <property type="nucleotide sequence ID" value="NZ_FOIS01000003.1"/>
</dbReference>
<evidence type="ECO:0000256" key="1">
    <source>
        <dbReference type="ARBA" id="ARBA00007287"/>
    </source>
</evidence>
<proteinExistence type="inferred from homology"/>
<dbReference type="InterPro" id="IPR051797">
    <property type="entry name" value="TrmB-like"/>
</dbReference>
<organism evidence="4 5">
    <name type="scientific">Natrinema salifodinae</name>
    <dbReference type="NCBI Taxonomy" id="1202768"/>
    <lineage>
        <taxon>Archaea</taxon>
        <taxon>Methanobacteriati</taxon>
        <taxon>Methanobacteriota</taxon>
        <taxon>Stenosarchaea group</taxon>
        <taxon>Halobacteria</taxon>
        <taxon>Halobacteriales</taxon>
        <taxon>Natrialbaceae</taxon>
        <taxon>Natrinema</taxon>
    </lineage>
</organism>
<sequence length="596" mass="67020">MPDQRDAVDGPNLQETLEENAGMSASEATVYLTLVRYGKQTMTEIAEHSDIPKQRVYTVVEALCDGGFVEIIDKYPQQAYAIDPAKTIDPLASRLEEAGDKLANLHQTVEEVTSGISLFHSRASIEKHIRDVVQSAEESVFMLAPQQMLSEFFDDLADREDVKTQLIISNLDDDAIGEETIELPHEITDAVDRVRGIKSNESLVVTSDRDEAFFWPDVSKTGMTTKEQGFRITNPELAFELDRFLDVSMWSLAKPAAGREAEIAFPERYARMRNCLADLKEVTRSAPVEAFEVEFEGYEVETHENVTKRGILTGYYYSPFDVRAYLELDIDGEDGITTVGGWKATLEDYGCEALTVYRREARKAAQELDEETAEHLEACRHALPDEPTTGKLTFGFDGFIDNVRQMVDRRNGPNDFDRLEELGELGVRISKSAATNTSFTNEWAQTGTRCGGLTSHLSRAFGRLGYEPTLVGTFGEPPREEFEDEFQEYQLLTVGEPTITDAVEFRDGKLMVMDTGDHPTVDWETICDKVGLETLADAIDGAKLFGIGYWANLPMMPTIWDGIRRDLWPLLSDPPASIFVDPADIRRRRDVRPDRR</sequence>
<dbReference type="STRING" id="1202768.SAMN05216285_2306"/>
<dbReference type="AlphaFoldDB" id="A0A1I0P9B5"/>
<dbReference type="InterPro" id="IPR036388">
    <property type="entry name" value="WH-like_DNA-bd_sf"/>
</dbReference>
<dbReference type="Proteomes" id="UP000183275">
    <property type="component" value="Unassembled WGS sequence"/>
</dbReference>
<dbReference type="EMBL" id="FOIS01000003">
    <property type="protein sequence ID" value="SEW10957.1"/>
    <property type="molecule type" value="Genomic_DNA"/>
</dbReference>
<keyword evidence="5" id="KW-1185">Reference proteome</keyword>
<dbReference type="InterPro" id="IPR021586">
    <property type="entry name" value="Tscrpt_reg_TrmB_C"/>
</dbReference>
<dbReference type="eggNOG" id="arCOG02038">
    <property type="taxonomic scope" value="Archaea"/>
</dbReference>
<feature type="domain" description="Transcription regulator TrmB C-terminal" evidence="3">
    <location>
        <begin position="116"/>
        <end position="358"/>
    </location>
</feature>
<dbReference type="SUPFAM" id="SSF46785">
    <property type="entry name" value="Winged helix' DNA-binding domain"/>
    <property type="match status" value="1"/>
</dbReference>
<comment type="similarity">
    <text evidence="1">Belongs to the transcriptional regulator TrmB family.</text>
</comment>
<evidence type="ECO:0000259" key="2">
    <source>
        <dbReference type="Pfam" id="PF01978"/>
    </source>
</evidence>
<name>A0A1I0P9B5_9EURY</name>
<dbReference type="SUPFAM" id="SSF159071">
    <property type="entry name" value="TrmB C-terminal domain-like"/>
    <property type="match status" value="1"/>
</dbReference>
<dbReference type="InterPro" id="IPR057621">
    <property type="entry name" value="Khk_prokaryotic"/>
</dbReference>
<evidence type="ECO:0000259" key="3">
    <source>
        <dbReference type="Pfam" id="PF11495"/>
    </source>
</evidence>
<dbReference type="InterPro" id="IPR002831">
    <property type="entry name" value="Tscrpt_reg_TrmB_N"/>
</dbReference>
<dbReference type="eggNOG" id="arCOG00014">
    <property type="taxonomic scope" value="Archaea"/>
</dbReference>
<dbReference type="InterPro" id="IPR036390">
    <property type="entry name" value="WH_DNA-bd_sf"/>
</dbReference>
<feature type="domain" description="Transcription regulator TrmB N-terminal" evidence="2">
    <location>
        <begin position="20"/>
        <end position="84"/>
    </location>
</feature>
<gene>
    <name evidence="4" type="ORF">SAMN05216285_2306</name>
</gene>
<dbReference type="Gene3D" id="1.10.10.10">
    <property type="entry name" value="Winged helix-like DNA-binding domain superfamily/Winged helix DNA-binding domain"/>
    <property type="match status" value="1"/>
</dbReference>
<dbReference type="Pfam" id="PF01978">
    <property type="entry name" value="TrmB"/>
    <property type="match status" value="1"/>
</dbReference>
<evidence type="ECO:0000313" key="4">
    <source>
        <dbReference type="EMBL" id="SEW10957.1"/>
    </source>
</evidence>
<dbReference type="Pfam" id="PF11495">
    <property type="entry name" value="Regulator_TrmB"/>
    <property type="match status" value="1"/>
</dbReference>
<dbReference type="PANTHER" id="PTHR34293:SF1">
    <property type="entry name" value="HTH-TYPE TRANSCRIPTIONAL REGULATOR TRMBL2"/>
    <property type="match status" value="1"/>
</dbReference>